<protein>
    <submittedName>
        <fullName evidence="3">Transcriptional regulator, XRE family</fullName>
    </submittedName>
</protein>
<dbReference type="PANTHER" id="PTHR46797">
    <property type="entry name" value="HTH-TYPE TRANSCRIPTIONAL REGULATOR"/>
    <property type="match status" value="1"/>
</dbReference>
<gene>
    <name evidence="3" type="ORF">SBA1_700022</name>
</gene>
<dbReference type="Gene3D" id="1.10.260.40">
    <property type="entry name" value="lambda repressor-like DNA-binding domains"/>
    <property type="match status" value="1"/>
</dbReference>
<keyword evidence="1" id="KW-0238">DNA-binding</keyword>
<evidence type="ECO:0000256" key="1">
    <source>
        <dbReference type="ARBA" id="ARBA00023125"/>
    </source>
</evidence>
<name>A0A2U3L5J8_9BACT</name>
<feature type="domain" description="HTH cro/C1-type" evidence="2">
    <location>
        <begin position="31"/>
        <end position="85"/>
    </location>
</feature>
<dbReference type="InterPro" id="IPR050807">
    <property type="entry name" value="TransReg_Diox_bact_type"/>
</dbReference>
<dbReference type="AlphaFoldDB" id="A0A2U3L5J8"/>
<dbReference type="EMBL" id="OMOD01000167">
    <property type="protein sequence ID" value="SPF47029.1"/>
    <property type="molecule type" value="Genomic_DNA"/>
</dbReference>
<evidence type="ECO:0000259" key="2">
    <source>
        <dbReference type="PROSITE" id="PS50943"/>
    </source>
</evidence>
<dbReference type="GO" id="GO:0003677">
    <property type="term" value="F:DNA binding"/>
    <property type="evidence" value="ECO:0007669"/>
    <property type="project" value="UniProtKB-KW"/>
</dbReference>
<proteinExistence type="predicted"/>
<dbReference type="GO" id="GO:0005829">
    <property type="term" value="C:cytosol"/>
    <property type="evidence" value="ECO:0007669"/>
    <property type="project" value="TreeGrafter"/>
</dbReference>
<dbReference type="InterPro" id="IPR010982">
    <property type="entry name" value="Lambda_DNA-bd_dom_sf"/>
</dbReference>
<dbReference type="PANTHER" id="PTHR46797:SF1">
    <property type="entry name" value="METHYLPHOSPHONATE SYNTHASE"/>
    <property type="match status" value="1"/>
</dbReference>
<dbReference type="CDD" id="cd00093">
    <property type="entry name" value="HTH_XRE"/>
    <property type="match status" value="1"/>
</dbReference>
<dbReference type="InterPro" id="IPR001387">
    <property type="entry name" value="Cro/C1-type_HTH"/>
</dbReference>
<sequence length="139" mass="15439">MARISTCHRVTALVTMSHPLMLPTMNIGETIRNYRLQKGMSQGDIEKRTGLLRCYLSRVENGHTIPSLDTLSKIAGAMELPLSQFFAESGHSNGSKGLPQLSDDEVRFLSQIRRYAASLNDSDRKLVLAMVKKMASNSK</sequence>
<dbReference type="Pfam" id="PF01381">
    <property type="entry name" value="HTH_3"/>
    <property type="match status" value="1"/>
</dbReference>
<accession>A0A2U3L5J8</accession>
<reference evidence="4" key="1">
    <citation type="submission" date="2018-02" db="EMBL/GenBank/DDBJ databases">
        <authorList>
            <person name="Hausmann B."/>
        </authorList>
    </citation>
    <scope>NUCLEOTIDE SEQUENCE [LARGE SCALE GENOMIC DNA]</scope>
    <source>
        <strain evidence="4">Peat soil MAG SbA1</strain>
    </source>
</reference>
<evidence type="ECO:0000313" key="3">
    <source>
        <dbReference type="EMBL" id="SPF47029.1"/>
    </source>
</evidence>
<organism evidence="3 4">
    <name type="scientific">Candidatus Sulfotelmatobacter kueseliae</name>
    <dbReference type="NCBI Taxonomy" id="2042962"/>
    <lineage>
        <taxon>Bacteria</taxon>
        <taxon>Pseudomonadati</taxon>
        <taxon>Acidobacteriota</taxon>
        <taxon>Terriglobia</taxon>
        <taxon>Terriglobales</taxon>
        <taxon>Candidatus Korobacteraceae</taxon>
        <taxon>Candidatus Sulfotelmatobacter</taxon>
    </lineage>
</organism>
<dbReference type="GO" id="GO:0003700">
    <property type="term" value="F:DNA-binding transcription factor activity"/>
    <property type="evidence" value="ECO:0007669"/>
    <property type="project" value="TreeGrafter"/>
</dbReference>
<evidence type="ECO:0000313" key="4">
    <source>
        <dbReference type="Proteomes" id="UP000238701"/>
    </source>
</evidence>
<dbReference type="PROSITE" id="PS50943">
    <property type="entry name" value="HTH_CROC1"/>
    <property type="match status" value="1"/>
</dbReference>
<dbReference type="SMART" id="SM00530">
    <property type="entry name" value="HTH_XRE"/>
    <property type="match status" value="1"/>
</dbReference>
<dbReference type="SUPFAM" id="SSF47413">
    <property type="entry name" value="lambda repressor-like DNA-binding domains"/>
    <property type="match status" value="1"/>
</dbReference>
<dbReference type="Proteomes" id="UP000238701">
    <property type="component" value="Unassembled WGS sequence"/>
</dbReference>